<accession>A0A7I8J086</accession>
<sequence length="38" mass="4395">MAPKTCINPLCKSFKNYYPYKSAFLSMPSAFLCRNFVI</sequence>
<evidence type="ECO:0000313" key="1">
    <source>
        <dbReference type="EMBL" id="CAA2623863.1"/>
    </source>
</evidence>
<gene>
    <name evidence="1" type="ORF">SI7747_07009767</name>
</gene>
<dbReference type="EMBL" id="CACRZD030000007">
    <property type="protein sequence ID" value="CAA6663382.1"/>
    <property type="molecule type" value="Genomic_DNA"/>
</dbReference>
<dbReference type="AlphaFoldDB" id="A0A7I8J086"/>
<protein>
    <submittedName>
        <fullName evidence="1">Uncharacterized protein</fullName>
    </submittedName>
</protein>
<reference evidence="1 2" key="1">
    <citation type="submission" date="2019-12" db="EMBL/GenBank/DDBJ databases">
        <authorList>
            <person name="Scholz U."/>
            <person name="Mascher M."/>
            <person name="Fiebig A."/>
        </authorList>
    </citation>
    <scope>NUCLEOTIDE SEQUENCE</scope>
</reference>
<proteinExistence type="predicted"/>
<name>A0A7I8J086_SPIIN</name>
<dbReference type="EMBL" id="LR743594">
    <property type="protein sequence ID" value="CAA2623863.1"/>
    <property type="molecule type" value="Genomic_DNA"/>
</dbReference>
<keyword evidence="2" id="KW-1185">Reference proteome</keyword>
<evidence type="ECO:0000313" key="2">
    <source>
        <dbReference type="Proteomes" id="UP001189122"/>
    </source>
</evidence>
<dbReference type="Proteomes" id="UP001189122">
    <property type="component" value="Unassembled WGS sequence"/>
</dbReference>
<organism evidence="1">
    <name type="scientific">Spirodela intermedia</name>
    <name type="common">Intermediate duckweed</name>
    <dbReference type="NCBI Taxonomy" id="51605"/>
    <lineage>
        <taxon>Eukaryota</taxon>
        <taxon>Viridiplantae</taxon>
        <taxon>Streptophyta</taxon>
        <taxon>Embryophyta</taxon>
        <taxon>Tracheophyta</taxon>
        <taxon>Spermatophyta</taxon>
        <taxon>Magnoliopsida</taxon>
        <taxon>Liliopsida</taxon>
        <taxon>Araceae</taxon>
        <taxon>Lemnoideae</taxon>
        <taxon>Spirodela</taxon>
    </lineage>
</organism>